<dbReference type="EMBL" id="CAJNOK010007145">
    <property type="protein sequence ID" value="CAF1025746.1"/>
    <property type="molecule type" value="Genomic_DNA"/>
</dbReference>
<reference evidence="2" key="1">
    <citation type="submission" date="2021-02" db="EMBL/GenBank/DDBJ databases">
        <authorList>
            <person name="Nowell W R."/>
        </authorList>
    </citation>
    <scope>NUCLEOTIDE SEQUENCE</scope>
</reference>
<dbReference type="Proteomes" id="UP000682733">
    <property type="component" value="Unassembled WGS sequence"/>
</dbReference>
<accession>A0A8S2J9M2</accession>
<dbReference type="PANTHER" id="PTHR47508:SF1">
    <property type="entry name" value="NON-SPECIFIC SERINE_THREONINE PROTEIN KINASE"/>
    <property type="match status" value="1"/>
</dbReference>
<evidence type="ECO:0000313" key="1">
    <source>
        <dbReference type="EMBL" id="CAF1025746.1"/>
    </source>
</evidence>
<sequence>MQQYQSPPPYNYQFTPNDQQTPLKQVPIQQQPIFQQPGNPTPPHQSTSAVQWVTQPQHVQPGIPPGLSYLVDVDYLALKQNPSITQSKYYITKRCSFLRGHYTLKDAVGEAVLKAIGPFCICQGVCCCCCENKFTACKKKTATGYELLRNFEFGLRTTDLVDCCINRKYSSSEMCCPEVNLAIQLKNPIIPLLFEDIEWPPIGLSTAMAE</sequence>
<organism evidence="2 3">
    <name type="scientific">Didymodactylos carnosus</name>
    <dbReference type="NCBI Taxonomy" id="1234261"/>
    <lineage>
        <taxon>Eukaryota</taxon>
        <taxon>Metazoa</taxon>
        <taxon>Spiralia</taxon>
        <taxon>Gnathifera</taxon>
        <taxon>Rotifera</taxon>
        <taxon>Eurotatoria</taxon>
        <taxon>Bdelloidea</taxon>
        <taxon>Philodinida</taxon>
        <taxon>Philodinidae</taxon>
        <taxon>Didymodactylos</taxon>
    </lineage>
</organism>
<name>A0A8S2J9M2_9BILA</name>
<dbReference type="EMBL" id="CAJOBA010007156">
    <property type="protein sequence ID" value="CAF3794186.1"/>
    <property type="molecule type" value="Genomic_DNA"/>
</dbReference>
<dbReference type="Proteomes" id="UP000677228">
    <property type="component" value="Unassembled WGS sequence"/>
</dbReference>
<gene>
    <name evidence="1" type="ORF">OVA965_LOCUS15734</name>
    <name evidence="2" type="ORF">TMI583_LOCUS15743</name>
</gene>
<dbReference type="AlphaFoldDB" id="A0A8S2J9M2"/>
<evidence type="ECO:0008006" key="4">
    <source>
        <dbReference type="Google" id="ProtNLM"/>
    </source>
</evidence>
<protein>
    <recommendedName>
        <fullName evidence="4">Phospholipid scramblase</fullName>
    </recommendedName>
</protein>
<proteinExistence type="predicted"/>
<evidence type="ECO:0000313" key="3">
    <source>
        <dbReference type="Proteomes" id="UP000682733"/>
    </source>
</evidence>
<comment type="caution">
    <text evidence="2">The sequence shown here is derived from an EMBL/GenBank/DDBJ whole genome shotgun (WGS) entry which is preliminary data.</text>
</comment>
<evidence type="ECO:0000313" key="2">
    <source>
        <dbReference type="EMBL" id="CAF3794186.1"/>
    </source>
</evidence>
<dbReference type="PANTHER" id="PTHR47508">
    <property type="entry name" value="SAM DOMAIN-CONTAINING PROTEIN-RELATED"/>
    <property type="match status" value="1"/>
</dbReference>